<comment type="caution">
    <text evidence="3">The sequence shown here is derived from an EMBL/GenBank/DDBJ whole genome shotgun (WGS) entry which is preliminary data.</text>
</comment>
<protein>
    <submittedName>
        <fullName evidence="3">Uncharacterized protein</fullName>
    </submittedName>
</protein>
<feature type="coiled-coil region" evidence="1">
    <location>
        <begin position="151"/>
        <end position="234"/>
    </location>
</feature>
<reference evidence="3 4" key="1">
    <citation type="journal article" date="2024" name="G3 (Bethesda)">
        <title>Genome assembly of Hibiscus sabdariffa L. provides insights into metabolisms of medicinal natural products.</title>
        <authorList>
            <person name="Kim T."/>
        </authorList>
    </citation>
    <scope>NUCLEOTIDE SEQUENCE [LARGE SCALE GENOMIC DNA]</scope>
    <source>
        <strain evidence="3">TK-2024</strain>
        <tissue evidence="3">Old leaves</tissue>
    </source>
</reference>
<evidence type="ECO:0000313" key="4">
    <source>
        <dbReference type="Proteomes" id="UP001472677"/>
    </source>
</evidence>
<dbReference type="PANTHER" id="PTHR35493">
    <property type="entry name" value="STRUCTURAL MAINTENANCE OF CHROMOSOMES PROTEIN"/>
    <property type="match status" value="1"/>
</dbReference>
<dbReference type="PANTHER" id="PTHR35493:SF1">
    <property type="entry name" value="STRUCTURAL MAINTENANCE OF CHROMOSOMES PROTEIN"/>
    <property type="match status" value="1"/>
</dbReference>
<proteinExistence type="predicted"/>
<organism evidence="3 4">
    <name type="scientific">Hibiscus sabdariffa</name>
    <name type="common">roselle</name>
    <dbReference type="NCBI Taxonomy" id="183260"/>
    <lineage>
        <taxon>Eukaryota</taxon>
        <taxon>Viridiplantae</taxon>
        <taxon>Streptophyta</taxon>
        <taxon>Embryophyta</taxon>
        <taxon>Tracheophyta</taxon>
        <taxon>Spermatophyta</taxon>
        <taxon>Magnoliopsida</taxon>
        <taxon>eudicotyledons</taxon>
        <taxon>Gunneridae</taxon>
        <taxon>Pentapetalae</taxon>
        <taxon>rosids</taxon>
        <taxon>malvids</taxon>
        <taxon>Malvales</taxon>
        <taxon>Malvaceae</taxon>
        <taxon>Malvoideae</taxon>
        <taxon>Hibiscus</taxon>
    </lineage>
</organism>
<feature type="region of interest" description="Disordered" evidence="2">
    <location>
        <begin position="259"/>
        <end position="295"/>
    </location>
</feature>
<keyword evidence="4" id="KW-1185">Reference proteome</keyword>
<feature type="compositionally biased region" description="Polar residues" evidence="2">
    <location>
        <begin position="39"/>
        <end position="57"/>
    </location>
</feature>
<dbReference type="EMBL" id="JBBPBM010000007">
    <property type="protein sequence ID" value="KAK8575497.1"/>
    <property type="molecule type" value="Genomic_DNA"/>
</dbReference>
<feature type="region of interest" description="Disordered" evidence="2">
    <location>
        <begin position="1"/>
        <end position="57"/>
    </location>
</feature>
<name>A0ABR2FB22_9ROSI</name>
<gene>
    <name evidence="3" type="ORF">V6N12_063169</name>
</gene>
<evidence type="ECO:0000256" key="2">
    <source>
        <dbReference type="SAM" id="MobiDB-lite"/>
    </source>
</evidence>
<evidence type="ECO:0000313" key="3">
    <source>
        <dbReference type="EMBL" id="KAK8575497.1"/>
    </source>
</evidence>
<keyword evidence="1" id="KW-0175">Coiled coil</keyword>
<sequence length="350" mass="38583">MATCYKSYDSCSSTSSSIDLSTSSSGKPKPSFSKALVKSNPSDVTQGCRSRTKPTTAHHNLTSMVKRLVDGKSKNTGTGPLLIPSDVLAEGLKKSARKGTALTALQRKLFGNGSADKERSKKEVRALTEVKGNTRTLAMVLRSERELLTANKELETDIALLKLQLQDKNMEAEKLKDLCLKQREEIKSLKSAVLFPDTMNSQLQEVVETQGSELTQAQQLIPTLQRQVTSLTEQLQCLALDLHQMKADKYCAEACHQRHGSSSPLTPGFDGDEHSDSLEFSSGDPTAPGSPSDLVLEDLNPCLTPYYVKTKSKEFDEISGYYSTRNETLHENNKQPFYGMDSYRLLSGFK</sequence>
<feature type="compositionally biased region" description="Low complexity" evidence="2">
    <location>
        <begin position="7"/>
        <end position="34"/>
    </location>
</feature>
<dbReference type="Proteomes" id="UP001472677">
    <property type="component" value="Unassembled WGS sequence"/>
</dbReference>
<accession>A0ABR2FB22</accession>
<evidence type="ECO:0000256" key="1">
    <source>
        <dbReference type="SAM" id="Coils"/>
    </source>
</evidence>